<gene>
    <name evidence="3" type="ORF">ACT17_17275</name>
    <name evidence="4" type="ORF">AWB98_28340</name>
</gene>
<dbReference type="EMBL" id="LFOD01000015">
    <property type="protein sequence ID" value="KMV17152.1"/>
    <property type="molecule type" value="Genomic_DNA"/>
</dbReference>
<comment type="caution">
    <text evidence="3">The sequence shown here is derived from an EMBL/GenBank/DDBJ whole genome shotgun (WGS) entry which is preliminary data.</text>
</comment>
<evidence type="ECO:0000256" key="1">
    <source>
        <dbReference type="SAM" id="MobiDB-lite"/>
    </source>
</evidence>
<dbReference type="AlphaFoldDB" id="A0A0J8U7Z1"/>
<keyword evidence="2" id="KW-0812">Transmembrane</keyword>
<dbReference type="Proteomes" id="UP000193811">
    <property type="component" value="Unassembled WGS sequence"/>
</dbReference>
<feature type="region of interest" description="Disordered" evidence="1">
    <location>
        <begin position="1"/>
        <end position="27"/>
    </location>
</feature>
<evidence type="ECO:0000313" key="4">
    <source>
        <dbReference type="EMBL" id="ORV20399.1"/>
    </source>
</evidence>
<feature type="transmembrane region" description="Helical" evidence="2">
    <location>
        <begin position="38"/>
        <end position="61"/>
    </location>
</feature>
<evidence type="ECO:0008006" key="7">
    <source>
        <dbReference type="Google" id="ProtNLM"/>
    </source>
</evidence>
<dbReference type="Proteomes" id="UP000037594">
    <property type="component" value="Unassembled WGS sequence"/>
</dbReference>
<dbReference type="EMBL" id="LQOP01000035">
    <property type="protein sequence ID" value="ORV20399.1"/>
    <property type="molecule type" value="Genomic_DNA"/>
</dbReference>
<evidence type="ECO:0000313" key="5">
    <source>
        <dbReference type="Proteomes" id="UP000037594"/>
    </source>
</evidence>
<keyword evidence="2" id="KW-0472">Membrane</keyword>
<accession>A0A0J8U7Z1</accession>
<proteinExistence type="predicted"/>
<protein>
    <recommendedName>
        <fullName evidence="7">PknH-like extracellular domain-containing protein</fullName>
    </recommendedName>
</protein>
<name>A0A0J8U7Z1_9MYCO</name>
<dbReference type="PATRIC" id="fig|451644.5.peg.3573"/>
<evidence type="ECO:0000313" key="3">
    <source>
        <dbReference type="EMBL" id="KMV17152.1"/>
    </source>
</evidence>
<evidence type="ECO:0000313" key="6">
    <source>
        <dbReference type="Proteomes" id="UP000193811"/>
    </source>
</evidence>
<sequence>MQHGRTAAVTGPNGMPDQWSYSAPSGAASNRKLSRRTIVLGSVGIGVVVVLVAALVAWLAWPHSAPIEHADAPEKGRPLLSDKPPTMILNAIDFDSLYPPGYTEFDYTKMNKDSGYTYDPDRDYKSTSEPPDCTASDDPLYAAELGLDTDDDPERYQDSKISRLMYPVDDPGGNKEDSKSFSLAVFPSKDPTSLDFARQWYERCKGAKVTTVVSKHGQVIETEVITIDFGTVAAPESAADDSFAMTKDGKERCNYYGLVRGMIVNVTCPPEQKDAGAQLFRKVVIGLQEV</sequence>
<reference evidence="3 5" key="1">
    <citation type="submission" date="2015-06" db="EMBL/GenBank/DDBJ databases">
        <title>Genome sequence of Mycobacterium conceptionense strain MLE.</title>
        <authorList>
            <person name="Greninger A.L."/>
            <person name="Cunningham G."/>
            <person name="Chiu C.Y."/>
            <person name="Miller S."/>
        </authorList>
    </citation>
    <scope>NUCLEOTIDE SEQUENCE [LARGE SCALE GENOMIC DNA]</scope>
    <source>
        <strain evidence="3 5">MLE</strain>
    </source>
</reference>
<keyword evidence="6" id="KW-1185">Reference proteome</keyword>
<keyword evidence="2" id="KW-1133">Transmembrane helix</keyword>
<evidence type="ECO:0000256" key="2">
    <source>
        <dbReference type="SAM" id="Phobius"/>
    </source>
</evidence>
<organism evidence="3 5">
    <name type="scientific">Mycolicibacterium conceptionense</name>
    <dbReference type="NCBI Taxonomy" id="451644"/>
    <lineage>
        <taxon>Bacteria</taxon>
        <taxon>Bacillati</taxon>
        <taxon>Actinomycetota</taxon>
        <taxon>Actinomycetes</taxon>
        <taxon>Mycobacteriales</taxon>
        <taxon>Mycobacteriaceae</taxon>
        <taxon>Mycolicibacterium</taxon>
    </lineage>
</organism>
<reference evidence="4 6" key="2">
    <citation type="submission" date="2016-01" db="EMBL/GenBank/DDBJ databases">
        <title>The new phylogeny of the genus Mycobacterium.</title>
        <authorList>
            <person name="Tarcisio F."/>
            <person name="Conor M."/>
            <person name="Antonella G."/>
            <person name="Elisabetta G."/>
            <person name="Giulia F.S."/>
            <person name="Sara T."/>
            <person name="Anna F."/>
            <person name="Clotilde B."/>
            <person name="Roberto B."/>
            <person name="Veronica D.S."/>
            <person name="Fabio R."/>
            <person name="Monica P."/>
            <person name="Olivier J."/>
            <person name="Enrico T."/>
            <person name="Nicola S."/>
        </authorList>
    </citation>
    <scope>NUCLEOTIDE SEQUENCE [LARGE SCALE GENOMIC DNA]</scope>
    <source>
        <strain evidence="4 6">CCUG 50187</strain>
    </source>
</reference>